<dbReference type="InterPro" id="IPR047057">
    <property type="entry name" value="MerR_fam"/>
</dbReference>
<dbReference type="GO" id="GO:0003700">
    <property type="term" value="F:DNA-binding transcription factor activity"/>
    <property type="evidence" value="ECO:0007669"/>
    <property type="project" value="InterPro"/>
</dbReference>
<dbReference type="InterPro" id="IPR009061">
    <property type="entry name" value="DNA-bd_dom_put_sf"/>
</dbReference>
<dbReference type="Pfam" id="PF13411">
    <property type="entry name" value="MerR_1"/>
    <property type="match status" value="1"/>
</dbReference>
<feature type="compositionally biased region" description="Low complexity" evidence="4">
    <location>
        <begin position="202"/>
        <end position="216"/>
    </location>
</feature>
<feature type="domain" description="HTH merR-type" evidence="5">
    <location>
        <begin position="1"/>
        <end position="72"/>
    </location>
</feature>
<dbReference type="SUPFAM" id="SSF46955">
    <property type="entry name" value="Putative DNA-binding domain"/>
    <property type="match status" value="1"/>
</dbReference>
<dbReference type="GO" id="GO:0003677">
    <property type="term" value="F:DNA binding"/>
    <property type="evidence" value="ECO:0007669"/>
    <property type="project" value="UniProtKB-KW"/>
</dbReference>
<dbReference type="CDD" id="cd04763">
    <property type="entry name" value="HTH_MlrA-like"/>
    <property type="match status" value="1"/>
</dbReference>
<dbReference type="PANTHER" id="PTHR30204">
    <property type="entry name" value="REDOX-CYCLING DRUG-SENSING TRANSCRIPTIONAL ACTIVATOR SOXR"/>
    <property type="match status" value="1"/>
</dbReference>
<dbReference type="EMBL" id="UGKR01000003">
    <property type="protein sequence ID" value="STS89281.1"/>
    <property type="molecule type" value="Genomic_DNA"/>
</dbReference>
<gene>
    <name evidence="6" type="primary">ycgE_2</name>
    <name evidence="6" type="ORF">NCTC9177_03160</name>
</gene>
<dbReference type="SMART" id="SM00422">
    <property type="entry name" value="HTH_MERR"/>
    <property type="match status" value="1"/>
</dbReference>
<evidence type="ECO:0000259" key="5">
    <source>
        <dbReference type="PROSITE" id="PS50937"/>
    </source>
</evidence>
<dbReference type="InterPro" id="IPR053988">
    <property type="entry name" value="MlrA-like_helical"/>
</dbReference>
<comment type="caution">
    <text evidence="6">The sequence shown here is derived from an EMBL/GenBank/DDBJ whole genome shotgun (WGS) entry which is preliminary data.</text>
</comment>
<accession>A0A7H4MG31</accession>
<sequence>MAFYSIGEVAERCGINPVTLRAWQRRYGLLKPQRSEGGHRQFDEEDILRIEEIKRWIERGVSVGKVKALLEDNLPAARDESAHLQEEMMSILRYMQPARIRAKLMALSHQHPVDTLIDSLLVPVRQRLKLDQNTSLVISSLLDGLLIDCVALFLAEARKKMVKRHCWWAGAMKTGLVCGWRHGVFRSAVGMSTFSLNRWSRRGPSSSPGSISLSGPDAPPRHCRRNCSATGRSRASAFIFTVRNSPVWGQAGAIAPDYR</sequence>
<reference evidence="6 7" key="1">
    <citation type="submission" date="2018-06" db="EMBL/GenBank/DDBJ databases">
        <authorList>
            <consortium name="Pathogen Informatics"/>
            <person name="Doyle S."/>
        </authorList>
    </citation>
    <scope>NUCLEOTIDE SEQUENCE [LARGE SCALE GENOMIC DNA]</scope>
    <source>
        <strain evidence="6 7">NCTC9177</strain>
    </source>
</reference>
<dbReference type="PROSITE" id="PS00552">
    <property type="entry name" value="HTH_MERR_1"/>
    <property type="match status" value="1"/>
</dbReference>
<dbReference type="InterPro" id="IPR000551">
    <property type="entry name" value="MerR-type_HTH_dom"/>
</dbReference>
<dbReference type="AlphaFoldDB" id="A0A7H4MG31"/>
<keyword evidence="2" id="KW-0238">DNA-binding</keyword>
<evidence type="ECO:0000256" key="4">
    <source>
        <dbReference type="SAM" id="MobiDB-lite"/>
    </source>
</evidence>
<keyword evidence="1" id="KW-0805">Transcription regulation</keyword>
<dbReference type="PROSITE" id="PS50937">
    <property type="entry name" value="HTH_MERR_2"/>
    <property type="match status" value="1"/>
</dbReference>
<proteinExistence type="predicted"/>
<keyword evidence="3" id="KW-0804">Transcription</keyword>
<feature type="region of interest" description="Disordered" evidence="4">
    <location>
        <begin position="199"/>
        <end position="222"/>
    </location>
</feature>
<organism evidence="6 7">
    <name type="scientific">Klebsiella variicola</name>
    <dbReference type="NCBI Taxonomy" id="244366"/>
    <lineage>
        <taxon>Bacteria</taxon>
        <taxon>Pseudomonadati</taxon>
        <taxon>Pseudomonadota</taxon>
        <taxon>Gammaproteobacteria</taxon>
        <taxon>Enterobacterales</taxon>
        <taxon>Enterobacteriaceae</taxon>
        <taxon>Klebsiella/Raoultella group</taxon>
        <taxon>Klebsiella</taxon>
        <taxon>Klebsiella pneumoniae complex</taxon>
    </lineage>
</organism>
<protein>
    <submittedName>
        <fullName evidence="6">HTH-type transcriptional regulator ycgE</fullName>
    </submittedName>
</protein>
<dbReference type="InterPro" id="IPR048225">
    <property type="entry name" value="MlrA-like_HTH"/>
</dbReference>
<evidence type="ECO:0000256" key="3">
    <source>
        <dbReference type="ARBA" id="ARBA00023163"/>
    </source>
</evidence>
<dbReference type="PANTHER" id="PTHR30204:SF67">
    <property type="entry name" value="HTH-TYPE TRANSCRIPTIONAL REGULATOR MLRA-RELATED"/>
    <property type="match status" value="1"/>
</dbReference>
<dbReference type="Gene3D" id="1.10.1660.10">
    <property type="match status" value="1"/>
</dbReference>
<name>A0A7H4MG31_KLEVA</name>
<dbReference type="Pfam" id="PF22270">
    <property type="entry name" value="MlrA_helical"/>
    <property type="match status" value="1"/>
</dbReference>
<evidence type="ECO:0000256" key="1">
    <source>
        <dbReference type="ARBA" id="ARBA00023015"/>
    </source>
</evidence>
<evidence type="ECO:0000256" key="2">
    <source>
        <dbReference type="ARBA" id="ARBA00023125"/>
    </source>
</evidence>
<evidence type="ECO:0000313" key="7">
    <source>
        <dbReference type="Proteomes" id="UP000254545"/>
    </source>
</evidence>
<dbReference type="Proteomes" id="UP000254545">
    <property type="component" value="Unassembled WGS sequence"/>
</dbReference>
<evidence type="ECO:0000313" key="6">
    <source>
        <dbReference type="EMBL" id="STS89281.1"/>
    </source>
</evidence>